<accession>A0ABT8R5Z6</accession>
<dbReference type="InterPro" id="IPR006664">
    <property type="entry name" value="OMP_bac"/>
</dbReference>
<dbReference type="RefSeq" id="WP_302036988.1">
    <property type="nucleotide sequence ID" value="NZ_JAUKPO010000003.1"/>
</dbReference>
<dbReference type="InterPro" id="IPR011042">
    <property type="entry name" value="6-blade_b-propeller_TolB-like"/>
</dbReference>
<sequence>MLNKYLSVWLLVVTCLLVNVGKVSAQLDNDLVAEADAAYNIGAKSLALDNYMLALRENPNNVRANFMAGKAIIETIDKSRASKYLIKAYELDPGISADILLLIGQSFQYGNDFDNAIAYYEKHKTKIQADAATKKTNKNTLKAILAEIDEKIAKCNNGKKYTSDPLEYSIKNLGKGVNSGHADYAPAINKDESVMIFTSRREGGVGIGNVDKDLEFFEDIYISEFKDGEWQPAQNLGANINTEYHDASIGLSGDGKTLFLYKDENGGDIYVSNQRKDGTWSSPEPLSSNINSTYNENSVSISPDGQTLFFTSDRPGGKGGIDIYMSKLDKNGRWAKPTNMGAPINTISDEDGPFIDYDGKTLYFSSRGHEGMGGYDIFVSEFDSTTKKWSEPVNIGYPINTPDEDIYFVKSGDRRFGYYASVKDGGMGEKDIYKVAIPDNLQNYDKLKVRKISGKPAPIVKVPDALNPVKLVIRITDASAQTPISASILLKSKTNEAEVSLTKVSEGVYTCTFNNSGSMDYGIAVEKDGYMYTNADVSIPAISAEAKEIVKEISLSKLQIGFKTILRNIYFDTGKATLKPESFQELEKLEKMLKENTSYTIEISGHTDKIGSAELNKKLSQNRAKAVVKYLTDKGVESNRLIAVGYGEEKPLASNDDELEGREINRRTEFEIISQVQNQSAAVK</sequence>
<dbReference type="SUPFAM" id="SSF48452">
    <property type="entry name" value="TPR-like"/>
    <property type="match status" value="1"/>
</dbReference>
<organism evidence="6 7">
    <name type="scientific">Rhodocytophaga aerolata</name>
    <dbReference type="NCBI Taxonomy" id="455078"/>
    <lineage>
        <taxon>Bacteria</taxon>
        <taxon>Pseudomonadati</taxon>
        <taxon>Bacteroidota</taxon>
        <taxon>Cytophagia</taxon>
        <taxon>Cytophagales</taxon>
        <taxon>Rhodocytophagaceae</taxon>
        <taxon>Rhodocytophaga</taxon>
    </lineage>
</organism>
<protein>
    <submittedName>
        <fullName evidence="6">OmpA family protein</fullName>
    </submittedName>
</protein>
<evidence type="ECO:0000256" key="4">
    <source>
        <dbReference type="PROSITE-ProRule" id="PRU00473"/>
    </source>
</evidence>
<evidence type="ECO:0000256" key="2">
    <source>
        <dbReference type="ARBA" id="ARBA00023136"/>
    </source>
</evidence>
<keyword evidence="7" id="KW-1185">Reference proteome</keyword>
<dbReference type="InterPro" id="IPR006665">
    <property type="entry name" value="OmpA-like"/>
</dbReference>
<name>A0ABT8R5Z6_9BACT</name>
<dbReference type="InterPro" id="IPR036737">
    <property type="entry name" value="OmpA-like_sf"/>
</dbReference>
<evidence type="ECO:0000313" key="7">
    <source>
        <dbReference type="Proteomes" id="UP001168528"/>
    </source>
</evidence>
<dbReference type="InterPro" id="IPR011659">
    <property type="entry name" value="WD40"/>
</dbReference>
<dbReference type="InterPro" id="IPR050330">
    <property type="entry name" value="Bact_OuterMem_StrucFunc"/>
</dbReference>
<comment type="subcellular location">
    <subcellularLocation>
        <location evidence="1">Cell outer membrane</location>
    </subcellularLocation>
</comment>
<dbReference type="Pfam" id="PF07676">
    <property type="entry name" value="PD40"/>
    <property type="match status" value="2"/>
</dbReference>
<dbReference type="PROSITE" id="PS01068">
    <property type="entry name" value="OMPA_1"/>
    <property type="match status" value="1"/>
</dbReference>
<evidence type="ECO:0000256" key="3">
    <source>
        <dbReference type="ARBA" id="ARBA00023237"/>
    </source>
</evidence>
<dbReference type="PROSITE" id="PS51123">
    <property type="entry name" value="OMPA_2"/>
    <property type="match status" value="1"/>
</dbReference>
<feature type="domain" description="OmpA-like" evidence="5">
    <location>
        <begin position="558"/>
        <end position="676"/>
    </location>
</feature>
<proteinExistence type="predicted"/>
<dbReference type="SUPFAM" id="SSF103088">
    <property type="entry name" value="OmpA-like"/>
    <property type="match status" value="1"/>
</dbReference>
<evidence type="ECO:0000259" key="5">
    <source>
        <dbReference type="PROSITE" id="PS51123"/>
    </source>
</evidence>
<dbReference type="Gene3D" id="1.25.40.10">
    <property type="entry name" value="Tetratricopeptide repeat domain"/>
    <property type="match status" value="1"/>
</dbReference>
<dbReference type="PANTHER" id="PTHR30329:SF21">
    <property type="entry name" value="LIPOPROTEIN YIAD-RELATED"/>
    <property type="match status" value="1"/>
</dbReference>
<dbReference type="InterPro" id="IPR011990">
    <property type="entry name" value="TPR-like_helical_dom_sf"/>
</dbReference>
<dbReference type="EMBL" id="JAUKPO010000003">
    <property type="protein sequence ID" value="MDO1446187.1"/>
    <property type="molecule type" value="Genomic_DNA"/>
</dbReference>
<dbReference type="InterPro" id="IPR006690">
    <property type="entry name" value="OMPA-like_CS"/>
</dbReference>
<keyword evidence="3" id="KW-0998">Cell outer membrane</keyword>
<gene>
    <name evidence="6" type="ORF">Q0590_07985</name>
</gene>
<dbReference type="PRINTS" id="PR01021">
    <property type="entry name" value="OMPADOMAIN"/>
</dbReference>
<dbReference type="Gene3D" id="3.30.1330.60">
    <property type="entry name" value="OmpA-like domain"/>
    <property type="match status" value="1"/>
</dbReference>
<dbReference type="Gene3D" id="2.120.10.30">
    <property type="entry name" value="TolB, C-terminal domain"/>
    <property type="match status" value="1"/>
</dbReference>
<reference evidence="6" key="1">
    <citation type="submission" date="2023-07" db="EMBL/GenBank/DDBJ databases">
        <title>The genome sequence of Rhodocytophaga aerolata KACC 12507.</title>
        <authorList>
            <person name="Zhang X."/>
        </authorList>
    </citation>
    <scope>NUCLEOTIDE SEQUENCE</scope>
    <source>
        <strain evidence="6">KACC 12507</strain>
    </source>
</reference>
<comment type="caution">
    <text evidence="6">The sequence shown here is derived from an EMBL/GenBank/DDBJ whole genome shotgun (WGS) entry which is preliminary data.</text>
</comment>
<dbReference type="Proteomes" id="UP001168528">
    <property type="component" value="Unassembled WGS sequence"/>
</dbReference>
<evidence type="ECO:0000256" key="1">
    <source>
        <dbReference type="ARBA" id="ARBA00004442"/>
    </source>
</evidence>
<dbReference type="CDD" id="cd07185">
    <property type="entry name" value="OmpA_C-like"/>
    <property type="match status" value="1"/>
</dbReference>
<keyword evidence="2 4" id="KW-0472">Membrane</keyword>
<evidence type="ECO:0000313" key="6">
    <source>
        <dbReference type="EMBL" id="MDO1446187.1"/>
    </source>
</evidence>
<dbReference type="PANTHER" id="PTHR30329">
    <property type="entry name" value="STATOR ELEMENT OF FLAGELLAR MOTOR COMPLEX"/>
    <property type="match status" value="1"/>
</dbReference>
<dbReference type="SUPFAM" id="SSF82171">
    <property type="entry name" value="DPP6 N-terminal domain-like"/>
    <property type="match status" value="1"/>
</dbReference>
<dbReference type="Pfam" id="PF00691">
    <property type="entry name" value="OmpA"/>
    <property type="match status" value="1"/>
</dbReference>